<evidence type="ECO:0000313" key="10">
    <source>
        <dbReference type="Proteomes" id="UP000694546"/>
    </source>
</evidence>
<keyword evidence="8" id="KW-0732">Signal</keyword>
<keyword evidence="4" id="KW-0217">Developmental protein</keyword>
<dbReference type="GO" id="GO:0030178">
    <property type="term" value="P:negative regulation of Wnt signaling pathway"/>
    <property type="evidence" value="ECO:0007669"/>
    <property type="project" value="TreeGrafter"/>
</dbReference>
<accession>A0A8C4ZWI3</accession>
<evidence type="ECO:0000256" key="5">
    <source>
        <dbReference type="ARBA" id="ARBA00022687"/>
    </source>
</evidence>
<dbReference type="GO" id="GO:0060061">
    <property type="term" value="P:Spemann organizer formation"/>
    <property type="evidence" value="ECO:0007669"/>
    <property type="project" value="TreeGrafter"/>
</dbReference>
<feature type="compositionally biased region" description="Basic and acidic residues" evidence="7">
    <location>
        <begin position="269"/>
        <end position="293"/>
    </location>
</feature>
<dbReference type="PANTHER" id="PTHR14482:SF0">
    <property type="entry name" value="PROTEIN CUSTOS"/>
    <property type="match status" value="1"/>
</dbReference>
<dbReference type="PANTHER" id="PTHR14482">
    <property type="entry name" value="CHROMOSOME 12 ORF 43 HOMOLOG"/>
    <property type="match status" value="1"/>
</dbReference>
<dbReference type="GO" id="GO:0016055">
    <property type="term" value="P:Wnt signaling pathway"/>
    <property type="evidence" value="ECO:0007669"/>
    <property type="project" value="UniProtKB-KW"/>
</dbReference>
<evidence type="ECO:0000256" key="8">
    <source>
        <dbReference type="SAM" id="SignalP"/>
    </source>
</evidence>
<evidence type="ECO:0000256" key="4">
    <source>
        <dbReference type="ARBA" id="ARBA00022473"/>
    </source>
</evidence>
<dbReference type="GeneTree" id="ENSGT00390000010771"/>
<sequence>MNMSVLTALVLCVCLSIISNPKFMCWIFEDYLKSKRYSCNTFCLLMCQYHRTDTITQSSLRRSKITRVFIMAASGKKALTGSGDSSSSEDEDLEKFKEAVWNVDGPKNTGKKHQEPKPTRRLIVSDHQHDCNELQVTPEFRAHVAKKLEHMLDGFISEKPAGAVSHQSSSTLEDDDLGFKLFATSNQGQRFDEPLCPVKRRRVPSSSESDGEMDMRIREAVVSADEVLRPPVWEVTTKKVDVEDPSGQSKEDKTECPLPKKKKKKKKKATECEDESVRTDFKDQKCRAEESPTLKKGKKQDRLKNKSAKSIPDKSSLQPGKDGRETAEKQEQEGSAQAKVKRKRRRKRKAVDESTEV</sequence>
<feature type="compositionally biased region" description="Basic residues" evidence="7">
    <location>
        <begin position="339"/>
        <end position="349"/>
    </location>
</feature>
<dbReference type="Pfam" id="PF23999">
    <property type="entry name" value="CUSTOS"/>
    <property type="match status" value="1"/>
</dbReference>
<evidence type="ECO:0000256" key="3">
    <source>
        <dbReference type="ARBA" id="ARBA00013465"/>
    </source>
</evidence>
<dbReference type="GO" id="GO:0005635">
    <property type="term" value="C:nuclear envelope"/>
    <property type="evidence" value="ECO:0007669"/>
    <property type="project" value="UniProtKB-SubCell"/>
</dbReference>
<keyword evidence="6" id="KW-0539">Nucleus</keyword>
<keyword evidence="10" id="KW-1185">Reference proteome</keyword>
<keyword evidence="5" id="KW-0879">Wnt signaling pathway</keyword>
<evidence type="ECO:0000256" key="6">
    <source>
        <dbReference type="ARBA" id="ARBA00023242"/>
    </source>
</evidence>
<dbReference type="Ensembl" id="ENSGMOT00000033559.1">
    <property type="protein sequence ID" value="ENSGMOP00000022709.1"/>
    <property type="gene ID" value="ENSGMOG00000035289.1"/>
</dbReference>
<feature type="chain" id="PRO_5034041171" description="Protein CUSTOS" evidence="8">
    <location>
        <begin position="22"/>
        <end position="357"/>
    </location>
</feature>
<dbReference type="Proteomes" id="UP000694546">
    <property type="component" value="Chromosome 6"/>
</dbReference>
<comment type="similarity">
    <text evidence="2">Belongs to the CUSTOS family.</text>
</comment>
<evidence type="ECO:0000313" key="9">
    <source>
        <dbReference type="Ensembl" id="ENSGMOP00000022709.1"/>
    </source>
</evidence>
<evidence type="ECO:0000256" key="7">
    <source>
        <dbReference type="SAM" id="MobiDB-lite"/>
    </source>
</evidence>
<feature type="compositionally biased region" description="Basic and acidic residues" evidence="7">
    <location>
        <begin position="321"/>
        <end position="332"/>
    </location>
</feature>
<dbReference type="AlphaFoldDB" id="A0A8C4ZWI3"/>
<feature type="signal peptide" evidence="8">
    <location>
        <begin position="1"/>
        <end position="21"/>
    </location>
</feature>
<organism evidence="9 10">
    <name type="scientific">Gadus morhua</name>
    <name type="common">Atlantic cod</name>
    <dbReference type="NCBI Taxonomy" id="8049"/>
    <lineage>
        <taxon>Eukaryota</taxon>
        <taxon>Metazoa</taxon>
        <taxon>Chordata</taxon>
        <taxon>Craniata</taxon>
        <taxon>Vertebrata</taxon>
        <taxon>Euteleostomi</taxon>
        <taxon>Actinopterygii</taxon>
        <taxon>Neopterygii</taxon>
        <taxon>Teleostei</taxon>
        <taxon>Neoteleostei</taxon>
        <taxon>Acanthomorphata</taxon>
        <taxon>Zeiogadaria</taxon>
        <taxon>Gadariae</taxon>
        <taxon>Gadiformes</taxon>
        <taxon>Gadoidei</taxon>
        <taxon>Gadidae</taxon>
        <taxon>Gadus</taxon>
    </lineage>
</organism>
<feature type="compositionally biased region" description="Basic residues" evidence="7">
    <location>
        <begin position="295"/>
        <end position="307"/>
    </location>
</feature>
<dbReference type="OMA" id="WIFEDYL"/>
<feature type="compositionally biased region" description="Basic residues" evidence="7">
    <location>
        <begin position="259"/>
        <end position="268"/>
    </location>
</feature>
<dbReference type="InterPro" id="IPR026694">
    <property type="entry name" value="CUSTOS"/>
</dbReference>
<reference evidence="9" key="1">
    <citation type="submission" date="2025-08" db="UniProtKB">
        <authorList>
            <consortium name="Ensembl"/>
        </authorList>
    </citation>
    <scope>IDENTIFICATION</scope>
</reference>
<evidence type="ECO:0000256" key="1">
    <source>
        <dbReference type="ARBA" id="ARBA00004259"/>
    </source>
</evidence>
<name>A0A8C4ZWI3_GADMO</name>
<proteinExistence type="inferred from homology"/>
<reference evidence="9" key="2">
    <citation type="submission" date="2025-09" db="UniProtKB">
        <authorList>
            <consortium name="Ensembl"/>
        </authorList>
    </citation>
    <scope>IDENTIFICATION</scope>
</reference>
<feature type="region of interest" description="Disordered" evidence="7">
    <location>
        <begin position="232"/>
        <end position="357"/>
    </location>
</feature>
<comment type="subcellular location">
    <subcellularLocation>
        <location evidence="1">Nucleus envelope</location>
    </subcellularLocation>
</comment>
<protein>
    <recommendedName>
        <fullName evidence="3">Protein CUSTOS</fullName>
    </recommendedName>
</protein>
<evidence type="ECO:0000256" key="2">
    <source>
        <dbReference type="ARBA" id="ARBA00008632"/>
    </source>
</evidence>